<gene>
    <name evidence="2" type="ORF">JDV76_04565</name>
</gene>
<sequence>MLAELVVRDRAPLTGYAREAFGQRWSDDVEVELGHNGCDTRNDILARDLIRVQFRPGTRDCVVESGLLNDYYTGTQVDFVRGSTTSEAVQVDHIVALADAWMKGAQDLEPELRRAFANDPDNLMAVSGPVNQEKGAADAATWLPPNPDFRCEYVKRQITIKHRYHLWVTAAEHDALTAQLAACR</sequence>
<dbReference type="Proteomes" id="UP000625574">
    <property type="component" value="Unassembled WGS sequence"/>
</dbReference>
<keyword evidence="2" id="KW-0540">Nuclease</keyword>
<keyword evidence="3" id="KW-1185">Reference proteome</keyword>
<reference evidence="2 3" key="1">
    <citation type="submission" date="2020-12" db="EMBL/GenBank/DDBJ databases">
        <title>Genome public.</title>
        <authorList>
            <person name="Sun Q."/>
        </authorList>
    </citation>
    <scope>NUCLEOTIDE SEQUENCE [LARGE SCALE GENOMIC DNA]</scope>
    <source>
        <strain evidence="2 3">CCM 8864</strain>
    </source>
</reference>
<dbReference type="PANTHER" id="PTHR24094:SF15">
    <property type="entry name" value="AMP-DEPENDENT SYNTHETASE_LIGASE DOMAIN-CONTAINING PROTEIN-RELATED"/>
    <property type="match status" value="1"/>
</dbReference>
<dbReference type="EMBL" id="JAEIOT010000005">
    <property type="protein sequence ID" value="MBI9000246.1"/>
    <property type="molecule type" value="Genomic_DNA"/>
</dbReference>
<comment type="caution">
    <text evidence="2">The sequence shown here is derived from an EMBL/GenBank/DDBJ whole genome shotgun (WGS) entry which is preliminary data.</text>
</comment>
<evidence type="ECO:0000313" key="2">
    <source>
        <dbReference type="EMBL" id="MBI9000246.1"/>
    </source>
</evidence>
<accession>A0ABS0VV80</accession>
<evidence type="ECO:0000313" key="3">
    <source>
        <dbReference type="Proteomes" id="UP000625574"/>
    </source>
</evidence>
<dbReference type="InterPro" id="IPR011089">
    <property type="entry name" value="GmrSD_C"/>
</dbReference>
<dbReference type="Pfam" id="PF07510">
    <property type="entry name" value="GmrSD_C"/>
    <property type="match status" value="1"/>
</dbReference>
<dbReference type="PANTHER" id="PTHR24094">
    <property type="entry name" value="SECRETED PROTEIN"/>
    <property type="match status" value="1"/>
</dbReference>
<protein>
    <submittedName>
        <fullName evidence="2">HNH endonuclease</fullName>
    </submittedName>
</protein>
<keyword evidence="2" id="KW-0378">Hydrolase</keyword>
<evidence type="ECO:0000259" key="1">
    <source>
        <dbReference type="Pfam" id="PF07510"/>
    </source>
</evidence>
<name>A0ABS0VV80_9CORY</name>
<organism evidence="2 3">
    <name type="scientific">Corynebacterium marambiense</name>
    <dbReference type="NCBI Taxonomy" id="2765364"/>
    <lineage>
        <taxon>Bacteria</taxon>
        <taxon>Bacillati</taxon>
        <taxon>Actinomycetota</taxon>
        <taxon>Actinomycetes</taxon>
        <taxon>Mycobacteriales</taxon>
        <taxon>Corynebacteriaceae</taxon>
        <taxon>Corynebacterium</taxon>
    </lineage>
</organism>
<keyword evidence="2" id="KW-0255">Endonuclease</keyword>
<feature type="domain" description="GmrSD restriction endonucleases C-terminal" evidence="1">
    <location>
        <begin position="39"/>
        <end position="178"/>
    </location>
</feature>
<dbReference type="GO" id="GO:0004519">
    <property type="term" value="F:endonuclease activity"/>
    <property type="evidence" value="ECO:0007669"/>
    <property type="project" value="UniProtKB-KW"/>
</dbReference>
<proteinExistence type="predicted"/>